<keyword evidence="2" id="KW-1133">Transmembrane helix</keyword>
<keyword evidence="2" id="KW-0472">Membrane</keyword>
<accession>A0A5A7R3P5</accession>
<evidence type="ECO:0000313" key="4">
    <source>
        <dbReference type="Proteomes" id="UP000325081"/>
    </source>
</evidence>
<proteinExistence type="predicted"/>
<feature type="transmembrane region" description="Helical" evidence="2">
    <location>
        <begin position="262"/>
        <end position="280"/>
    </location>
</feature>
<dbReference type="Proteomes" id="UP000325081">
    <property type="component" value="Unassembled WGS sequence"/>
</dbReference>
<reference evidence="4" key="1">
    <citation type="journal article" date="2019" name="Curr. Biol.">
        <title>Genome Sequence of Striga asiatica Provides Insight into the Evolution of Plant Parasitism.</title>
        <authorList>
            <person name="Yoshida S."/>
            <person name="Kim S."/>
            <person name="Wafula E.K."/>
            <person name="Tanskanen J."/>
            <person name="Kim Y.M."/>
            <person name="Honaas L."/>
            <person name="Yang Z."/>
            <person name="Spallek T."/>
            <person name="Conn C.E."/>
            <person name="Ichihashi Y."/>
            <person name="Cheong K."/>
            <person name="Cui S."/>
            <person name="Der J.P."/>
            <person name="Gundlach H."/>
            <person name="Jiao Y."/>
            <person name="Hori C."/>
            <person name="Ishida J.K."/>
            <person name="Kasahara H."/>
            <person name="Kiba T."/>
            <person name="Kim M.S."/>
            <person name="Koo N."/>
            <person name="Laohavisit A."/>
            <person name="Lee Y.H."/>
            <person name="Lumba S."/>
            <person name="McCourt P."/>
            <person name="Mortimer J.C."/>
            <person name="Mutuku J.M."/>
            <person name="Nomura T."/>
            <person name="Sasaki-Sekimoto Y."/>
            <person name="Seto Y."/>
            <person name="Wang Y."/>
            <person name="Wakatake T."/>
            <person name="Sakakibara H."/>
            <person name="Demura T."/>
            <person name="Yamaguchi S."/>
            <person name="Yoneyama K."/>
            <person name="Manabe R.I."/>
            <person name="Nelson D.C."/>
            <person name="Schulman A.H."/>
            <person name="Timko M.P."/>
            <person name="dePamphilis C.W."/>
            <person name="Choi D."/>
            <person name="Shirasu K."/>
        </authorList>
    </citation>
    <scope>NUCLEOTIDE SEQUENCE [LARGE SCALE GENOMIC DNA]</scope>
    <source>
        <strain evidence="4">cv. UVA1</strain>
    </source>
</reference>
<feature type="region of interest" description="Disordered" evidence="1">
    <location>
        <begin position="168"/>
        <end position="230"/>
    </location>
</feature>
<feature type="compositionally biased region" description="Basic and acidic residues" evidence="1">
    <location>
        <begin position="188"/>
        <end position="203"/>
    </location>
</feature>
<dbReference type="EMBL" id="BKCP01010292">
    <property type="protein sequence ID" value="GER52413.1"/>
    <property type="molecule type" value="Genomic_DNA"/>
</dbReference>
<evidence type="ECO:0000313" key="3">
    <source>
        <dbReference type="EMBL" id="GER52413.1"/>
    </source>
</evidence>
<keyword evidence="2" id="KW-0812">Transmembrane</keyword>
<organism evidence="3 4">
    <name type="scientific">Striga asiatica</name>
    <name type="common">Asiatic witchweed</name>
    <name type="synonym">Buchnera asiatica</name>
    <dbReference type="NCBI Taxonomy" id="4170"/>
    <lineage>
        <taxon>Eukaryota</taxon>
        <taxon>Viridiplantae</taxon>
        <taxon>Streptophyta</taxon>
        <taxon>Embryophyta</taxon>
        <taxon>Tracheophyta</taxon>
        <taxon>Spermatophyta</taxon>
        <taxon>Magnoliopsida</taxon>
        <taxon>eudicotyledons</taxon>
        <taxon>Gunneridae</taxon>
        <taxon>Pentapetalae</taxon>
        <taxon>asterids</taxon>
        <taxon>lamiids</taxon>
        <taxon>Lamiales</taxon>
        <taxon>Orobanchaceae</taxon>
        <taxon>Buchnereae</taxon>
        <taxon>Striga</taxon>
    </lineage>
</organism>
<dbReference type="AlphaFoldDB" id="A0A5A7R3P5"/>
<protein>
    <submittedName>
        <fullName evidence="3">RING/FYVE/PHD zinc finger superfamily protein</fullName>
    </submittedName>
</protein>
<sequence length="370" mass="42140">MGANIGVGHVNFCDPDEVSMLELVSMCDELGLHGVKAFHCNLDEINYCRNTVIVQSDLDAMNLVNFIDENRTVGVFLEHNDETFPEITERLDFVGDFDVLIEYEGDKVGEGKDSDVEVEQYVSSDSEYEDEFVDSNNYATDEDDLLFEKNIDDDVEWGGLDMRKKKKIGETSTTEQMGRDKKRKSRKEKPILDGMDCKLEPKNYSRKKTPSEQAEIGGGKGKRKSVDSKMSRKGMIMTCKTCKKPNHNSRGCPMKKDSTIHLQNWIIFLLYSFLFLHVATRKKSRREKQLEPRTNNKLQVNRCVEVSSQQSSTTDLFEQDVHRTKKIIQKMVNSNVKLFGEAIKFSTTPGQGSHLRTISTEEDAPLLGSY</sequence>
<name>A0A5A7R3P5_STRAF</name>
<comment type="caution">
    <text evidence="3">The sequence shown here is derived from an EMBL/GenBank/DDBJ whole genome shotgun (WGS) entry which is preliminary data.</text>
</comment>
<dbReference type="OrthoDB" id="914080at2759"/>
<gene>
    <name evidence="3" type="ORF">STAS_29863</name>
</gene>
<evidence type="ECO:0000256" key="2">
    <source>
        <dbReference type="SAM" id="Phobius"/>
    </source>
</evidence>
<evidence type="ECO:0000256" key="1">
    <source>
        <dbReference type="SAM" id="MobiDB-lite"/>
    </source>
</evidence>
<keyword evidence="4" id="KW-1185">Reference proteome</keyword>